<dbReference type="FunFam" id="3.30.160.60:FF:000358">
    <property type="entry name" value="zinc finger protein 24"/>
    <property type="match status" value="1"/>
</dbReference>
<keyword evidence="4" id="KW-0863">Zinc-finger</keyword>
<dbReference type="GO" id="GO:0040029">
    <property type="term" value="P:epigenetic regulation of gene expression"/>
    <property type="evidence" value="ECO:0007669"/>
    <property type="project" value="UniProtKB-ARBA"/>
</dbReference>
<dbReference type="PANTHER" id="PTHR24376:SF216">
    <property type="entry name" value="ZINC FINGER PROTEIN 420-LIKE"/>
    <property type="match status" value="1"/>
</dbReference>
<protein>
    <submittedName>
        <fullName evidence="7">Uncharacterized protein</fullName>
    </submittedName>
</protein>
<dbReference type="AlphaFoldDB" id="N6TG32"/>
<dbReference type="Pfam" id="PF13912">
    <property type="entry name" value="zf-C2H2_6"/>
    <property type="match status" value="3"/>
</dbReference>
<dbReference type="GO" id="GO:0005634">
    <property type="term" value="C:nucleus"/>
    <property type="evidence" value="ECO:0007669"/>
    <property type="project" value="UniProtKB-SubCell"/>
</dbReference>
<dbReference type="GO" id="GO:0008270">
    <property type="term" value="F:zinc ion binding"/>
    <property type="evidence" value="ECO:0007669"/>
    <property type="project" value="UniProtKB-KW"/>
</dbReference>
<dbReference type="PROSITE" id="PS50157">
    <property type="entry name" value="ZINC_FINGER_C2H2_2"/>
    <property type="match status" value="15"/>
</dbReference>
<proteinExistence type="predicted"/>
<accession>N6TG32</accession>
<organism evidence="7">
    <name type="scientific">Dendroctonus ponderosae</name>
    <name type="common">Mountain pine beetle</name>
    <dbReference type="NCBI Taxonomy" id="77166"/>
    <lineage>
        <taxon>Eukaryota</taxon>
        <taxon>Metazoa</taxon>
        <taxon>Ecdysozoa</taxon>
        <taxon>Arthropoda</taxon>
        <taxon>Hexapoda</taxon>
        <taxon>Insecta</taxon>
        <taxon>Pterygota</taxon>
        <taxon>Neoptera</taxon>
        <taxon>Endopterygota</taxon>
        <taxon>Coleoptera</taxon>
        <taxon>Polyphaga</taxon>
        <taxon>Cucujiformia</taxon>
        <taxon>Curculionidae</taxon>
        <taxon>Scolytinae</taxon>
        <taxon>Dendroctonus</taxon>
    </lineage>
</organism>
<sequence length="588" mass="68555">MQSHRPGSFKRHECSNCEKSFAYKVTLRRHEMRCKGLTCMVKCEVCGKSVDNSQMYDHLRSLHAERKHECPICKKKFRENWYLKKHILMHNGELKHPCDTCGLMCASKASAEMHKKARHTKELSAFCDVCGKGFINVNQMNFHKKRSHQPEGEPVELIPCPYEGCSKSYRSAGSLKFHLLTHMQEKPVYPCPHCSKVLHHPISLKCHMRINHTDGTKRTFNCHICSKELASLTSLKNHIRTHTGEKPFSCAHCDKLFNTKASLRIHQVVHTKERPYVCMVCKKGYTQYGSLKGHFNKAHPNDQFSIWQCSNCELKVSSKRALRNHQLRCEGLTKPVKCETCNLYVDSLKLYHHNSTHKEPKYQCEICHKYFKQRWYLRKHIQVVHQREEEQVCDICGQAYATKASAEFHKRAVHTKEFSHFCEECGHGFVNLNLLKIHRRRKHNVADGPLLVFYCPVQTCKKIFRTRTSLNYHLLVHEPHRPSYPCSACAKIFTHPISLRYHMKKNHSDAPPKHICHICEKELMSAQSLKDHLRIHTGEKPFNCKSCDKTFGRKTSLNMHLVVHTKEDMQQKIYSEQFVESTLFENPS</sequence>
<dbReference type="FunFam" id="3.30.160.60:FF:000690">
    <property type="entry name" value="Zinc finger protein 354C"/>
    <property type="match status" value="1"/>
</dbReference>
<dbReference type="SUPFAM" id="SSF57667">
    <property type="entry name" value="beta-beta-alpha zinc fingers"/>
    <property type="match status" value="10"/>
</dbReference>
<keyword evidence="2" id="KW-0479">Metal-binding</keyword>
<dbReference type="GO" id="GO:0000785">
    <property type="term" value="C:chromatin"/>
    <property type="evidence" value="ECO:0007669"/>
    <property type="project" value="UniProtKB-ARBA"/>
</dbReference>
<dbReference type="Pfam" id="PF00096">
    <property type="entry name" value="zf-C2H2"/>
    <property type="match status" value="5"/>
</dbReference>
<dbReference type="PANTHER" id="PTHR24376">
    <property type="entry name" value="ZINC FINGER PROTEIN"/>
    <property type="match status" value="1"/>
</dbReference>
<dbReference type="GO" id="GO:0003682">
    <property type="term" value="F:chromatin binding"/>
    <property type="evidence" value="ECO:0007669"/>
    <property type="project" value="UniProtKB-ARBA"/>
</dbReference>
<dbReference type="InterPro" id="IPR013087">
    <property type="entry name" value="Znf_C2H2_type"/>
</dbReference>
<dbReference type="InterPro" id="IPR036236">
    <property type="entry name" value="Znf_C2H2_sf"/>
</dbReference>
<evidence type="ECO:0000256" key="3">
    <source>
        <dbReference type="ARBA" id="ARBA00022737"/>
    </source>
</evidence>
<dbReference type="OrthoDB" id="6077919at2759"/>
<evidence type="ECO:0000256" key="1">
    <source>
        <dbReference type="ARBA" id="ARBA00004123"/>
    </source>
</evidence>
<dbReference type="HOGENOM" id="CLU_002678_44_10_1"/>
<evidence type="ECO:0000256" key="5">
    <source>
        <dbReference type="ARBA" id="ARBA00022833"/>
    </source>
</evidence>
<comment type="subcellular location">
    <subcellularLocation>
        <location evidence="1">Nucleus</location>
    </subcellularLocation>
</comment>
<gene>
    <name evidence="7" type="ORF">YQE_06788</name>
</gene>
<dbReference type="Gene3D" id="3.30.160.60">
    <property type="entry name" value="Classic Zinc Finger"/>
    <property type="match status" value="12"/>
</dbReference>
<name>N6TG32_DENPD</name>
<dbReference type="FunFam" id="3.30.160.60:FF:000446">
    <property type="entry name" value="Zinc finger protein"/>
    <property type="match status" value="1"/>
</dbReference>
<reference evidence="7" key="1">
    <citation type="journal article" date="2013" name="Genome Biol.">
        <title>Draft genome of the mountain pine beetle, Dendroctonus ponderosae Hopkins, a major forest pest.</title>
        <authorList>
            <person name="Keeling C.I."/>
            <person name="Yuen M.M."/>
            <person name="Liao N.Y."/>
            <person name="Docking T.R."/>
            <person name="Chan S.K."/>
            <person name="Taylor G.A."/>
            <person name="Palmquist D.L."/>
            <person name="Jackman S.D."/>
            <person name="Nguyen A."/>
            <person name="Li M."/>
            <person name="Henderson H."/>
            <person name="Janes J.K."/>
            <person name="Zhao Y."/>
            <person name="Pandoh P."/>
            <person name="Moore R."/>
            <person name="Sperling F.A."/>
            <person name="Huber D.P."/>
            <person name="Birol I."/>
            <person name="Jones S.J."/>
            <person name="Bohlmann J."/>
        </authorList>
    </citation>
    <scope>NUCLEOTIDE SEQUENCE</scope>
</reference>
<keyword evidence="5" id="KW-0862">Zinc</keyword>
<evidence type="ECO:0000256" key="4">
    <source>
        <dbReference type="ARBA" id="ARBA00022771"/>
    </source>
</evidence>
<dbReference type="EMBL" id="KB740969">
    <property type="protein sequence ID" value="ENN76723.1"/>
    <property type="molecule type" value="Genomic_DNA"/>
</dbReference>
<keyword evidence="3" id="KW-0677">Repeat</keyword>
<keyword evidence="6" id="KW-0539">Nucleus</keyword>
<evidence type="ECO:0000256" key="2">
    <source>
        <dbReference type="ARBA" id="ARBA00022723"/>
    </source>
</evidence>
<feature type="non-terminal residue" evidence="7">
    <location>
        <position position="1"/>
    </location>
</feature>
<dbReference type="PROSITE" id="PS00028">
    <property type="entry name" value="ZINC_FINGER_C2H2_1"/>
    <property type="match status" value="15"/>
</dbReference>
<dbReference type="GO" id="GO:0001228">
    <property type="term" value="F:DNA-binding transcription activator activity, RNA polymerase II-specific"/>
    <property type="evidence" value="ECO:0007669"/>
    <property type="project" value="TreeGrafter"/>
</dbReference>
<evidence type="ECO:0000313" key="7">
    <source>
        <dbReference type="EMBL" id="ENN76723.1"/>
    </source>
</evidence>
<evidence type="ECO:0000256" key="6">
    <source>
        <dbReference type="ARBA" id="ARBA00023242"/>
    </source>
</evidence>
<dbReference type="GO" id="GO:0000978">
    <property type="term" value="F:RNA polymerase II cis-regulatory region sequence-specific DNA binding"/>
    <property type="evidence" value="ECO:0007669"/>
    <property type="project" value="TreeGrafter"/>
</dbReference>
<dbReference type="SMART" id="SM00355">
    <property type="entry name" value="ZnF_C2H2"/>
    <property type="match status" value="19"/>
</dbReference>